<evidence type="ECO:0000256" key="2">
    <source>
        <dbReference type="ARBA" id="ARBA00022692"/>
    </source>
</evidence>
<name>A0A381Z681_9ZZZZ</name>
<accession>A0A381Z681</accession>
<organism evidence="7">
    <name type="scientific">marine metagenome</name>
    <dbReference type="NCBI Taxonomy" id="408172"/>
    <lineage>
        <taxon>unclassified sequences</taxon>
        <taxon>metagenomes</taxon>
        <taxon>ecological metagenomes</taxon>
    </lineage>
</organism>
<dbReference type="InterPro" id="IPR050768">
    <property type="entry name" value="UPF0353/GerABKA_families"/>
</dbReference>
<evidence type="ECO:0000313" key="7">
    <source>
        <dbReference type="EMBL" id="SVA84654.1"/>
    </source>
</evidence>
<evidence type="ECO:0000256" key="5">
    <source>
        <dbReference type="SAM" id="Phobius"/>
    </source>
</evidence>
<dbReference type="InterPro" id="IPR002035">
    <property type="entry name" value="VWF_A"/>
</dbReference>
<evidence type="ECO:0000256" key="1">
    <source>
        <dbReference type="ARBA" id="ARBA00022475"/>
    </source>
</evidence>
<dbReference type="EMBL" id="UINC01020077">
    <property type="protein sequence ID" value="SVA84654.1"/>
    <property type="molecule type" value="Genomic_DNA"/>
</dbReference>
<proteinExistence type="predicted"/>
<feature type="transmembrane region" description="Helical" evidence="5">
    <location>
        <begin position="309"/>
        <end position="328"/>
    </location>
</feature>
<dbReference type="PANTHER" id="PTHR22550">
    <property type="entry name" value="SPORE GERMINATION PROTEIN"/>
    <property type="match status" value="1"/>
</dbReference>
<evidence type="ECO:0000256" key="3">
    <source>
        <dbReference type="ARBA" id="ARBA00022989"/>
    </source>
</evidence>
<dbReference type="AlphaFoldDB" id="A0A381Z681"/>
<keyword evidence="2 5" id="KW-0812">Transmembrane</keyword>
<sequence>MKFGDPSLFHLFWALIPLLFFLIWGNRKKYDLLVQFCGENLFPKLVAPSFKEQLKHRTICFAFTFLFLLLALTRPQWGYQWEDRNQEGVDIIIALDVSRSMLAEDIKPNRLERAKRKISDLLDMLRGDRVGLVAFAGTSFVQCPLTLDYSAVRIFLDAIDTDLIPVQGTALGDALRMSVKAFRTEEKKSKAIILITDGEDQTGQALQAAKEAREVGVKVFTIGIGKEIGAPLPNPDKTGGFLKNEEGEVILTKLDETTLQKISLETGGSYVRSVTGDIDLKTIYLDQINQNLEKKKFKSERRKIWQERFQWFIFLALLFLLYEANLAARKRETNS</sequence>
<dbReference type="SMART" id="SM00327">
    <property type="entry name" value="VWA"/>
    <property type="match status" value="1"/>
</dbReference>
<keyword evidence="1" id="KW-1003">Cell membrane</keyword>
<dbReference type="InterPro" id="IPR036465">
    <property type="entry name" value="vWFA_dom_sf"/>
</dbReference>
<reference evidence="7" key="1">
    <citation type="submission" date="2018-05" db="EMBL/GenBank/DDBJ databases">
        <authorList>
            <person name="Lanie J.A."/>
            <person name="Ng W.-L."/>
            <person name="Kazmierczak K.M."/>
            <person name="Andrzejewski T.M."/>
            <person name="Davidsen T.M."/>
            <person name="Wayne K.J."/>
            <person name="Tettelin H."/>
            <person name="Glass J.I."/>
            <person name="Rusch D."/>
            <person name="Podicherti R."/>
            <person name="Tsui H.-C.T."/>
            <person name="Winkler M.E."/>
        </authorList>
    </citation>
    <scope>NUCLEOTIDE SEQUENCE</scope>
</reference>
<dbReference type="SUPFAM" id="SSF53300">
    <property type="entry name" value="vWA-like"/>
    <property type="match status" value="1"/>
</dbReference>
<protein>
    <recommendedName>
        <fullName evidence="6">VWFA domain-containing protein</fullName>
    </recommendedName>
</protein>
<gene>
    <name evidence="7" type="ORF">METZ01_LOCUS137508</name>
</gene>
<keyword evidence="4 5" id="KW-0472">Membrane</keyword>
<keyword evidence="3 5" id="KW-1133">Transmembrane helix</keyword>
<dbReference type="Gene3D" id="3.40.50.410">
    <property type="entry name" value="von Willebrand factor, type A domain"/>
    <property type="match status" value="1"/>
</dbReference>
<evidence type="ECO:0000256" key="4">
    <source>
        <dbReference type="ARBA" id="ARBA00023136"/>
    </source>
</evidence>
<feature type="transmembrane region" description="Helical" evidence="5">
    <location>
        <begin position="6"/>
        <end position="25"/>
    </location>
</feature>
<dbReference type="PROSITE" id="PS50234">
    <property type="entry name" value="VWFA"/>
    <property type="match status" value="1"/>
</dbReference>
<feature type="domain" description="VWFA" evidence="6">
    <location>
        <begin position="90"/>
        <end position="288"/>
    </location>
</feature>
<dbReference type="Pfam" id="PF00092">
    <property type="entry name" value="VWA"/>
    <property type="match status" value="1"/>
</dbReference>
<dbReference type="PANTHER" id="PTHR22550:SF5">
    <property type="entry name" value="LEUCINE ZIPPER PROTEIN 4"/>
    <property type="match status" value="1"/>
</dbReference>
<evidence type="ECO:0000259" key="6">
    <source>
        <dbReference type="PROSITE" id="PS50234"/>
    </source>
</evidence>